<evidence type="ECO:0000256" key="7">
    <source>
        <dbReference type="ARBA" id="ARBA00022676"/>
    </source>
</evidence>
<dbReference type="FunFam" id="3.40.50.2000:FF:000003">
    <property type="entry name" value="Alpha-1,4 glucan phosphorylase"/>
    <property type="match status" value="1"/>
</dbReference>
<comment type="caution">
    <text evidence="14">The sequence shown here is derived from an EMBL/GenBank/DDBJ whole genome shotgun (WGS) entry which is preliminary data.</text>
</comment>
<sequence>MFYDMELFTTVFKEQLVSRLGKNVEEATADDIYRVLGSLIREHIGREWAGTNQAYKTNREKQVYYFSMEFLVGRMLGNNVLNLGVYDTVRKGLKELGWDLETIEEQEPDAGLGNGGLGRLAACFLDSLASLGFAGHGCGIRYKYGLFEQKIVDGHQVELPDPWLQKGNVWEERREDKRVEVSFWGRVEVSEKNGRTVFETVGDEKIWAVPYDVPIVGYGSAHVNTLRLWSAESAADPAKMRFGAQNGQPNNGYYTFLDYNRSVESISEFLYPDDSGYEGKLLRLKQQYFLCSAGLQSVLRTFGKLGLPFTELPRKVAVHINDTHPTLVIPELMRILIDEKGFGWDEAWDVTTRTVSYTNHTLMSEALEKWPIHMVRELLPRVYMIIEEINKRFCGMLLERFPGRQDLVSRMAVIESGQVKMAHLAVVGSYSVNGVARLHTELLKTDVMQPFYGLFPERFNNKTNGIAHRRWLMHANPELAGLICDSIGTGWIEHPDRLQELERFQNDPLFLEEIGRIKRGNKLRLADYIREKQGVSVDPDSLFDVQAKRLHAYKRQLLNVLHIMHLYHLMKDDPSVDRLPRTFIFAAKAAPAYFLAKCIIKLIHAVMDTVNNDPRMEGKLKVVFLENYSVSLAEKIIPAANVSEQISTAGKEASGTGNMKFMMNGALTVGTLDGANVEIHERIGAENMFLFGLRSEEVLDYYNHGGYLAREVYERDPRIQRVLDDLVHPGPFSRHDREFEFIYQSLLDHNDEFFVLRDFAGYADTHAAVDRAYLNAHDWAAKSVVNIAHSGHFSSDCTVKRYASDIWKIRPVRTAFEIK</sequence>
<evidence type="ECO:0000256" key="4">
    <source>
        <dbReference type="ARBA" id="ARBA00006047"/>
    </source>
</evidence>
<keyword evidence="6" id="KW-0021">Allosteric enzyme</keyword>
<reference evidence="14" key="1">
    <citation type="submission" date="2021-03" db="EMBL/GenBank/DDBJ databases">
        <title>Antimicrobial resistance genes in bacteria isolated from Japanese honey, and their potential for conferring macrolide and lincosamide resistance in the American foulbrood pathogen Paenibacillus larvae.</title>
        <authorList>
            <person name="Okamoto M."/>
            <person name="Kumagai M."/>
            <person name="Kanamori H."/>
            <person name="Takamatsu D."/>
        </authorList>
    </citation>
    <scope>NUCLEOTIDE SEQUENCE</scope>
    <source>
        <strain evidence="14">J2TS6</strain>
    </source>
</reference>
<comment type="function">
    <text evidence="11">Phosphorylase is an important allosteric enzyme in carbohydrate metabolism. Enzymes from different sources differ in their regulatory mechanisms and in their natural substrates. However, all known phosphorylases share catalytic and structural properties.</text>
</comment>
<gene>
    <name evidence="14" type="ORF">J2TS6_59200</name>
</gene>
<comment type="similarity">
    <text evidence="4 13">Belongs to the glycogen phosphorylase family.</text>
</comment>
<dbReference type="RefSeq" id="WP_244873171.1">
    <property type="nucleotide sequence ID" value="NZ_BORQ01000013.1"/>
</dbReference>
<dbReference type="EMBL" id="BORQ01000013">
    <property type="protein sequence ID" value="GIO34779.1"/>
    <property type="molecule type" value="Genomic_DNA"/>
</dbReference>
<dbReference type="Proteomes" id="UP000679779">
    <property type="component" value="Unassembled WGS sequence"/>
</dbReference>
<protein>
    <recommendedName>
        <fullName evidence="13">Alpha-1,4 glucan phosphorylase</fullName>
        <ecNumber evidence="13">2.4.1.1</ecNumber>
    </recommendedName>
</protein>
<evidence type="ECO:0000256" key="8">
    <source>
        <dbReference type="ARBA" id="ARBA00022679"/>
    </source>
</evidence>
<evidence type="ECO:0000256" key="6">
    <source>
        <dbReference type="ARBA" id="ARBA00022533"/>
    </source>
</evidence>
<dbReference type="InterPro" id="IPR000811">
    <property type="entry name" value="Glyco_trans_35"/>
</dbReference>
<dbReference type="Pfam" id="PF00343">
    <property type="entry name" value="Phosphorylase"/>
    <property type="match status" value="1"/>
</dbReference>
<evidence type="ECO:0000313" key="15">
    <source>
        <dbReference type="Proteomes" id="UP000679779"/>
    </source>
</evidence>
<dbReference type="Gene3D" id="3.40.50.2000">
    <property type="entry name" value="Glycogen Phosphorylase B"/>
    <property type="match status" value="2"/>
</dbReference>
<keyword evidence="7 13" id="KW-0328">Glycosyltransferase</keyword>
<dbReference type="NCBIfam" id="TIGR02093">
    <property type="entry name" value="P_ylase"/>
    <property type="match status" value="1"/>
</dbReference>
<dbReference type="PANTHER" id="PTHR11468">
    <property type="entry name" value="GLYCOGEN PHOSPHORYLASE"/>
    <property type="match status" value="1"/>
</dbReference>
<dbReference type="GO" id="GO:0005980">
    <property type="term" value="P:glycogen catabolic process"/>
    <property type="evidence" value="ECO:0007669"/>
    <property type="project" value="TreeGrafter"/>
</dbReference>
<dbReference type="InterPro" id="IPR035090">
    <property type="entry name" value="Pyridoxal_P_attach_site"/>
</dbReference>
<comment type="cofactor">
    <cofactor evidence="2 13">
        <name>pyridoxal 5'-phosphate</name>
        <dbReference type="ChEBI" id="CHEBI:597326"/>
    </cofactor>
</comment>
<evidence type="ECO:0000313" key="14">
    <source>
        <dbReference type="EMBL" id="GIO34779.1"/>
    </source>
</evidence>
<dbReference type="PROSITE" id="PS00102">
    <property type="entry name" value="PHOSPHORYLASE"/>
    <property type="match status" value="1"/>
</dbReference>
<keyword evidence="8 13" id="KW-0808">Transferase</keyword>
<dbReference type="AlphaFoldDB" id="A0A920CFA1"/>
<dbReference type="PIRSF" id="PIRSF000460">
    <property type="entry name" value="Pprylas_GlgP"/>
    <property type="match status" value="1"/>
</dbReference>
<evidence type="ECO:0000256" key="12">
    <source>
        <dbReference type="PIRSR" id="PIRSR000460-1"/>
    </source>
</evidence>
<keyword evidence="9 12" id="KW-0663">Pyridoxal phosphate</keyword>
<keyword evidence="15" id="KW-1185">Reference proteome</keyword>
<feature type="modified residue" description="N6-(pyridoxal phosphate)lysine" evidence="12">
    <location>
        <position position="660"/>
    </location>
</feature>
<dbReference type="CDD" id="cd04300">
    <property type="entry name" value="GT35_Glycogen_Phosphorylase"/>
    <property type="match status" value="1"/>
</dbReference>
<proteinExistence type="inferred from homology"/>
<evidence type="ECO:0000256" key="3">
    <source>
        <dbReference type="ARBA" id="ARBA00004496"/>
    </source>
</evidence>
<comment type="subcellular location">
    <subcellularLocation>
        <location evidence="3">Cytoplasm</location>
    </subcellularLocation>
</comment>
<dbReference type="InterPro" id="IPR011833">
    <property type="entry name" value="Glycg_phsphrylas"/>
</dbReference>
<dbReference type="FunFam" id="3.40.50.2000:FF:000153">
    <property type="entry name" value="Alpha-1,4 glucan phosphorylase"/>
    <property type="match status" value="1"/>
</dbReference>
<dbReference type="GO" id="GO:0030170">
    <property type="term" value="F:pyridoxal phosphate binding"/>
    <property type="evidence" value="ECO:0007669"/>
    <property type="project" value="InterPro"/>
</dbReference>
<evidence type="ECO:0000256" key="11">
    <source>
        <dbReference type="ARBA" id="ARBA00025174"/>
    </source>
</evidence>
<comment type="function">
    <text evidence="13">Allosteric enzyme that catalyzes the rate-limiting step in glycogen catabolism, the phosphorolytic cleavage of glycogen to produce glucose-1-phosphate, and plays a central role in maintaining cellular and organismal glucose homeostasis.</text>
</comment>
<evidence type="ECO:0000256" key="2">
    <source>
        <dbReference type="ARBA" id="ARBA00001933"/>
    </source>
</evidence>
<evidence type="ECO:0000256" key="9">
    <source>
        <dbReference type="ARBA" id="ARBA00022898"/>
    </source>
</evidence>
<comment type="catalytic activity">
    <reaction evidence="1 13">
        <text>[(1-&gt;4)-alpha-D-glucosyl](n) + phosphate = [(1-&gt;4)-alpha-D-glucosyl](n-1) + alpha-D-glucose 1-phosphate</text>
        <dbReference type="Rhea" id="RHEA:41732"/>
        <dbReference type="Rhea" id="RHEA-COMP:9584"/>
        <dbReference type="Rhea" id="RHEA-COMP:9586"/>
        <dbReference type="ChEBI" id="CHEBI:15444"/>
        <dbReference type="ChEBI" id="CHEBI:43474"/>
        <dbReference type="ChEBI" id="CHEBI:58601"/>
        <dbReference type="EC" id="2.4.1.1"/>
    </reaction>
</comment>
<evidence type="ECO:0000256" key="5">
    <source>
        <dbReference type="ARBA" id="ARBA00022490"/>
    </source>
</evidence>
<evidence type="ECO:0000256" key="10">
    <source>
        <dbReference type="ARBA" id="ARBA00023277"/>
    </source>
</evidence>
<dbReference type="EC" id="2.4.1.1" evidence="13"/>
<organism evidence="14 15">
    <name type="scientific">Paenibacillus albilobatus</name>
    <dbReference type="NCBI Taxonomy" id="2716884"/>
    <lineage>
        <taxon>Bacteria</taxon>
        <taxon>Bacillati</taxon>
        <taxon>Bacillota</taxon>
        <taxon>Bacilli</taxon>
        <taxon>Bacillales</taxon>
        <taxon>Paenibacillaceae</taxon>
        <taxon>Paenibacillus</taxon>
    </lineage>
</organism>
<keyword evidence="10 13" id="KW-0119">Carbohydrate metabolism</keyword>
<evidence type="ECO:0000256" key="13">
    <source>
        <dbReference type="RuleBase" id="RU000587"/>
    </source>
</evidence>
<name>A0A920CFA1_9BACL</name>
<dbReference type="SUPFAM" id="SSF53756">
    <property type="entry name" value="UDP-Glycosyltransferase/glycogen phosphorylase"/>
    <property type="match status" value="1"/>
</dbReference>
<evidence type="ECO:0000256" key="1">
    <source>
        <dbReference type="ARBA" id="ARBA00001275"/>
    </source>
</evidence>
<dbReference type="GO" id="GO:0008184">
    <property type="term" value="F:glycogen phosphorylase activity"/>
    <property type="evidence" value="ECO:0007669"/>
    <property type="project" value="InterPro"/>
</dbReference>
<keyword evidence="5" id="KW-0963">Cytoplasm</keyword>
<dbReference type="GO" id="GO:0005737">
    <property type="term" value="C:cytoplasm"/>
    <property type="evidence" value="ECO:0007669"/>
    <property type="project" value="UniProtKB-SubCell"/>
</dbReference>
<dbReference type="PANTHER" id="PTHR11468:SF3">
    <property type="entry name" value="GLYCOGEN PHOSPHORYLASE, LIVER FORM"/>
    <property type="match status" value="1"/>
</dbReference>
<accession>A0A920CFA1</accession>